<evidence type="ECO:0000259" key="7">
    <source>
        <dbReference type="Pfam" id="PF00296"/>
    </source>
</evidence>
<evidence type="ECO:0000256" key="4">
    <source>
        <dbReference type="ARBA" id="ARBA00023033"/>
    </source>
</evidence>
<dbReference type="Gene3D" id="3.20.20.30">
    <property type="entry name" value="Luciferase-like domain"/>
    <property type="match status" value="1"/>
</dbReference>
<evidence type="ECO:0000313" key="8">
    <source>
        <dbReference type="EMBL" id="RAI03252.1"/>
    </source>
</evidence>
<evidence type="ECO:0000256" key="6">
    <source>
        <dbReference type="PIRSR" id="PIRSR000337-1"/>
    </source>
</evidence>
<dbReference type="InterPro" id="IPR051260">
    <property type="entry name" value="Diverse_substr_monoxygenases"/>
</dbReference>
<feature type="binding site" evidence="6">
    <location>
        <position position="149"/>
    </location>
    <ligand>
        <name>FMN</name>
        <dbReference type="ChEBI" id="CHEBI:58210"/>
    </ligand>
</feature>
<feature type="binding site" evidence="6">
    <location>
        <position position="220"/>
    </location>
    <ligand>
        <name>FMN</name>
        <dbReference type="ChEBI" id="CHEBI:58210"/>
    </ligand>
</feature>
<proteinExistence type="inferred from homology"/>
<evidence type="ECO:0000256" key="5">
    <source>
        <dbReference type="ARBA" id="ARBA00033748"/>
    </source>
</evidence>
<evidence type="ECO:0000313" key="9">
    <source>
        <dbReference type="Proteomes" id="UP000249590"/>
    </source>
</evidence>
<comment type="caution">
    <text evidence="8">The sequence shown here is derived from an EMBL/GenBank/DDBJ whole genome shotgun (WGS) entry which is preliminary data.</text>
</comment>
<gene>
    <name evidence="8" type="ORF">DLJ53_01650</name>
</gene>
<dbReference type="SUPFAM" id="SSF51679">
    <property type="entry name" value="Bacterial luciferase-like"/>
    <property type="match status" value="1"/>
</dbReference>
<dbReference type="InterPro" id="IPR036661">
    <property type="entry name" value="Luciferase-like_sf"/>
</dbReference>
<comment type="similarity">
    <text evidence="5">Belongs to the NtaA/SnaA/DszA monooxygenase family.</text>
</comment>
<dbReference type="Proteomes" id="UP000249590">
    <property type="component" value="Unassembled WGS sequence"/>
</dbReference>
<evidence type="ECO:0000256" key="3">
    <source>
        <dbReference type="ARBA" id="ARBA00023002"/>
    </source>
</evidence>
<dbReference type="AlphaFoldDB" id="A0A8B2P298"/>
<protein>
    <submittedName>
        <fullName evidence="8">LLM class flavin-dependent oxidoreductase</fullName>
    </submittedName>
</protein>
<dbReference type="GO" id="GO:0004497">
    <property type="term" value="F:monooxygenase activity"/>
    <property type="evidence" value="ECO:0007669"/>
    <property type="project" value="UniProtKB-KW"/>
</dbReference>
<evidence type="ECO:0000256" key="2">
    <source>
        <dbReference type="ARBA" id="ARBA00022643"/>
    </source>
</evidence>
<dbReference type="EMBL" id="QHHQ01000001">
    <property type="protein sequence ID" value="RAI03252.1"/>
    <property type="molecule type" value="Genomic_DNA"/>
</dbReference>
<keyword evidence="2 6" id="KW-0288">FMN</keyword>
<feature type="domain" description="Luciferase-like" evidence="7">
    <location>
        <begin position="35"/>
        <end position="387"/>
    </location>
</feature>
<name>A0A8B2P298_9HYPH</name>
<keyword evidence="9" id="KW-1185">Reference proteome</keyword>
<keyword evidence="3" id="KW-0560">Oxidoreductase</keyword>
<accession>A0A8B2P298</accession>
<dbReference type="Pfam" id="PF00296">
    <property type="entry name" value="Bac_luciferase"/>
    <property type="match status" value="1"/>
</dbReference>
<dbReference type="RefSeq" id="WP_111341762.1">
    <property type="nucleotide sequence ID" value="NZ_JAIWKD010000001.1"/>
</dbReference>
<organism evidence="8 9">
    <name type="scientific">Acuticoccus sediminis</name>
    <dbReference type="NCBI Taxonomy" id="2184697"/>
    <lineage>
        <taxon>Bacteria</taxon>
        <taxon>Pseudomonadati</taxon>
        <taxon>Pseudomonadota</taxon>
        <taxon>Alphaproteobacteria</taxon>
        <taxon>Hyphomicrobiales</taxon>
        <taxon>Amorphaceae</taxon>
        <taxon>Acuticoccus</taxon>
    </lineage>
</organism>
<evidence type="ECO:0000256" key="1">
    <source>
        <dbReference type="ARBA" id="ARBA00022630"/>
    </source>
</evidence>
<dbReference type="InterPro" id="IPR016215">
    <property type="entry name" value="NTA_MOA"/>
</dbReference>
<feature type="binding site" evidence="6">
    <location>
        <position position="58"/>
    </location>
    <ligand>
        <name>FMN</name>
        <dbReference type="ChEBI" id="CHEBI:58210"/>
    </ligand>
</feature>
<dbReference type="PANTHER" id="PTHR30011:SF16">
    <property type="entry name" value="C2H2 FINGER DOMAIN TRANSCRIPTION FACTOR (EUROFUNG)-RELATED"/>
    <property type="match status" value="1"/>
</dbReference>
<dbReference type="PIRSF" id="PIRSF000337">
    <property type="entry name" value="NTA_MOA"/>
    <property type="match status" value="1"/>
</dbReference>
<keyword evidence="4" id="KW-0503">Monooxygenase</keyword>
<dbReference type="OrthoDB" id="9779442at2"/>
<dbReference type="InterPro" id="IPR011251">
    <property type="entry name" value="Luciferase-like_dom"/>
</dbReference>
<dbReference type="PANTHER" id="PTHR30011">
    <property type="entry name" value="ALKANESULFONATE MONOOXYGENASE-RELATED"/>
    <property type="match status" value="1"/>
</dbReference>
<dbReference type="GO" id="GO:0016705">
    <property type="term" value="F:oxidoreductase activity, acting on paired donors, with incorporation or reduction of molecular oxygen"/>
    <property type="evidence" value="ECO:0007669"/>
    <property type="project" value="InterPro"/>
</dbReference>
<sequence length="434" mass="47250">MDTRKTLHIGLSLAPTWLSGAAWRRPDSDVEGIYGPAFAIDVARRAEAAKLDFVFRPDTLYLNTEMLGTGPGFSSLDPTMLLAAVAGATEAIGLLTTVSTTFWPPYVVARQLLSLDWISKGRAGWNIVTALDGHENFGLYAMPSSEARYDRAAEFTDVVRGLWESFPNQALVRDRRTGRYADTTRITPIDHEGLHFRVKGPMSLPSFGTGRIPLFQAGASEDGRNFAADVADAIFASTPDKAAAIELRGDLRRRAERYGRVAGDIRVLPGLSLTLAASRAEAAELFAATHRGADRSRALASVKAMTGLDLTGWPSDRRVRPEDLPEAPETVRSRTHADLLRRLIAIETPTAGDLLTRPEVVGSAHWRIIGTPDDAADEIEDWAAAGAIDGFVALPAGSTTSMHLFLEEVVPRLTQRGLFRSEYRGTTFADHLLD</sequence>
<dbReference type="NCBIfam" id="TIGR03860">
    <property type="entry name" value="FMN_nitrolo"/>
    <property type="match status" value="1"/>
</dbReference>
<feature type="binding site" evidence="6">
    <location>
        <position position="97"/>
    </location>
    <ligand>
        <name>FMN</name>
        <dbReference type="ChEBI" id="CHEBI:58210"/>
    </ligand>
</feature>
<keyword evidence="1 6" id="KW-0285">Flavoprotein</keyword>
<reference evidence="8 9" key="1">
    <citation type="submission" date="2018-05" db="EMBL/GenBank/DDBJ databases">
        <title>Acuticoccus sediminis sp. nov., isolated from deep-sea sediment of Indian Ocean.</title>
        <authorList>
            <person name="Liu X."/>
            <person name="Lai Q."/>
            <person name="Du Y."/>
            <person name="Sun F."/>
            <person name="Zhang X."/>
            <person name="Wang S."/>
            <person name="Shao Z."/>
        </authorList>
    </citation>
    <scope>NUCLEOTIDE SEQUENCE [LARGE SCALE GENOMIC DNA]</scope>
    <source>
        <strain evidence="8 9">PTG4-2</strain>
    </source>
</reference>